<sequence>MKSIAFLNIKGGVGKTTSVTTIAHMLATQYKKRVLIVDLDPQGNSTAMFSKADLFEDFINPELPYLEYSVSNLLMDKKMDVHKCITHTKYENLDIIGADLRLTTVEKAVNSDTSTPQQIRLQRHLKVVEDEYDFCIFDCSPNSGLVNVNGLTMADEVYIPICADAYSLQGIKATEELIDNVSDFNVKLKIGGIFCTRWEGKKANKTIYEMVQMQYPDLLIPIKIGKSKYCEENTMFRVPLLEIDYGKNKSKATLAYLELTEYILSPNKKVFLESLNR</sequence>
<evidence type="ECO:0000259" key="1">
    <source>
        <dbReference type="Pfam" id="PF13614"/>
    </source>
</evidence>
<dbReference type="EMBL" id="CYZO01000029">
    <property type="protein sequence ID" value="CUO28408.1"/>
    <property type="molecule type" value="Genomic_DNA"/>
</dbReference>
<dbReference type="Pfam" id="PF13614">
    <property type="entry name" value="AAA_31"/>
    <property type="match status" value="1"/>
</dbReference>
<dbReference type="PANTHER" id="PTHR13696:SF52">
    <property type="entry name" value="PARA FAMILY PROTEIN CT_582"/>
    <property type="match status" value="1"/>
</dbReference>
<evidence type="ECO:0000313" key="3">
    <source>
        <dbReference type="Proteomes" id="UP000095787"/>
    </source>
</evidence>
<dbReference type="AlphaFoldDB" id="A0A174DW15"/>
<organism evidence="2 3">
    <name type="scientific">[Ruminococcus] torques</name>
    <dbReference type="NCBI Taxonomy" id="33039"/>
    <lineage>
        <taxon>Bacteria</taxon>
        <taxon>Bacillati</taxon>
        <taxon>Bacillota</taxon>
        <taxon>Clostridia</taxon>
        <taxon>Lachnospirales</taxon>
        <taxon>Lachnospiraceae</taxon>
        <taxon>Mediterraneibacter</taxon>
    </lineage>
</organism>
<dbReference type="CDD" id="cd02042">
    <property type="entry name" value="ParAB_family"/>
    <property type="match status" value="1"/>
</dbReference>
<accession>A0A174DW15</accession>
<dbReference type="InterPro" id="IPR027417">
    <property type="entry name" value="P-loop_NTPase"/>
</dbReference>
<dbReference type="Proteomes" id="UP000095787">
    <property type="component" value="Unassembled WGS sequence"/>
</dbReference>
<dbReference type="SUPFAM" id="SSF52540">
    <property type="entry name" value="P-loop containing nucleoside triphosphate hydrolases"/>
    <property type="match status" value="1"/>
</dbReference>
<name>A0A174DW15_9FIRM</name>
<gene>
    <name evidence="2" type="primary">soj_2</name>
    <name evidence="2" type="ORF">ERS852456_02120</name>
</gene>
<proteinExistence type="predicted"/>
<protein>
    <submittedName>
        <fullName evidence="2">Sporulation initiation inhibitor protein soj</fullName>
    </submittedName>
</protein>
<feature type="domain" description="AAA" evidence="1">
    <location>
        <begin position="1"/>
        <end position="190"/>
    </location>
</feature>
<dbReference type="Gene3D" id="3.40.50.300">
    <property type="entry name" value="P-loop containing nucleotide triphosphate hydrolases"/>
    <property type="match status" value="1"/>
</dbReference>
<evidence type="ECO:0000313" key="2">
    <source>
        <dbReference type="EMBL" id="CUO28408.1"/>
    </source>
</evidence>
<dbReference type="InterPro" id="IPR050678">
    <property type="entry name" value="DNA_Partitioning_ATPase"/>
</dbReference>
<dbReference type="InterPro" id="IPR025669">
    <property type="entry name" value="AAA_dom"/>
</dbReference>
<dbReference type="RefSeq" id="WP_055159256.1">
    <property type="nucleotide sequence ID" value="NZ_CATZLF010000039.1"/>
</dbReference>
<dbReference type="PANTHER" id="PTHR13696">
    <property type="entry name" value="P-LOOP CONTAINING NUCLEOSIDE TRIPHOSPHATE HYDROLASE"/>
    <property type="match status" value="1"/>
</dbReference>
<reference evidence="2 3" key="1">
    <citation type="submission" date="2015-09" db="EMBL/GenBank/DDBJ databases">
        <authorList>
            <consortium name="Pathogen Informatics"/>
        </authorList>
    </citation>
    <scope>NUCLEOTIDE SEQUENCE [LARGE SCALE GENOMIC DNA]</scope>
    <source>
        <strain evidence="2 3">2789STDY5834841</strain>
    </source>
</reference>